<feature type="transmembrane region" description="Helical" evidence="7">
    <location>
        <begin position="167"/>
        <end position="190"/>
    </location>
</feature>
<dbReference type="SUPFAM" id="SSF81338">
    <property type="entry name" value="Aquaporin-like"/>
    <property type="match status" value="1"/>
</dbReference>
<evidence type="ECO:0000313" key="8">
    <source>
        <dbReference type="EMBL" id="AOX00852.1"/>
    </source>
</evidence>
<dbReference type="KEGG" id="mpro:BJP34_16635"/>
<dbReference type="PROSITE" id="PS00221">
    <property type="entry name" value="MIP"/>
    <property type="match status" value="1"/>
</dbReference>
<dbReference type="AlphaFoldDB" id="A0A1D8TT60"/>
<keyword evidence="3 6" id="KW-0812">Transmembrane</keyword>
<dbReference type="NCBIfam" id="TIGR00861">
    <property type="entry name" value="MIP"/>
    <property type="match status" value="1"/>
</dbReference>
<evidence type="ECO:0000256" key="2">
    <source>
        <dbReference type="ARBA" id="ARBA00022448"/>
    </source>
</evidence>
<feature type="transmembrane region" description="Helical" evidence="7">
    <location>
        <begin position="136"/>
        <end position="155"/>
    </location>
</feature>
<gene>
    <name evidence="8" type="ORF">BJP34_16635</name>
</gene>
<dbReference type="CDD" id="cd00333">
    <property type="entry name" value="MIP"/>
    <property type="match status" value="1"/>
</dbReference>
<name>A0A1D8TT60_9CYAN</name>
<keyword evidence="2 6" id="KW-0813">Transport</keyword>
<dbReference type="GO" id="GO:0016020">
    <property type="term" value="C:membrane"/>
    <property type="evidence" value="ECO:0007669"/>
    <property type="project" value="UniProtKB-SubCell"/>
</dbReference>
<proteinExistence type="inferred from homology"/>
<comment type="similarity">
    <text evidence="6">Belongs to the MIP/aquaporin (TC 1.A.8) family.</text>
</comment>
<dbReference type="InterPro" id="IPR034294">
    <property type="entry name" value="Aquaporin_transptr"/>
</dbReference>
<evidence type="ECO:0000256" key="6">
    <source>
        <dbReference type="RuleBase" id="RU000477"/>
    </source>
</evidence>
<evidence type="ECO:0000256" key="1">
    <source>
        <dbReference type="ARBA" id="ARBA00004141"/>
    </source>
</evidence>
<dbReference type="PANTHER" id="PTHR45724:SF13">
    <property type="entry name" value="AQUAPORIN NIP1-1-RELATED"/>
    <property type="match status" value="1"/>
</dbReference>
<evidence type="ECO:0000256" key="3">
    <source>
        <dbReference type="ARBA" id="ARBA00022692"/>
    </source>
</evidence>
<dbReference type="PRINTS" id="PR00783">
    <property type="entry name" value="MINTRINSICP"/>
</dbReference>
<feature type="transmembrane region" description="Helical" evidence="7">
    <location>
        <begin position="210"/>
        <end position="227"/>
    </location>
</feature>
<dbReference type="EMBL" id="CP017599">
    <property type="protein sequence ID" value="AOX00852.1"/>
    <property type="molecule type" value="Genomic_DNA"/>
</dbReference>
<accession>A0A1D8TT60</accession>
<dbReference type="GO" id="GO:0015267">
    <property type="term" value="F:channel activity"/>
    <property type="evidence" value="ECO:0007669"/>
    <property type="project" value="InterPro"/>
</dbReference>
<organism evidence="8 9">
    <name type="scientific">Moorena producens PAL-8-15-08-1</name>
    <dbReference type="NCBI Taxonomy" id="1458985"/>
    <lineage>
        <taxon>Bacteria</taxon>
        <taxon>Bacillati</taxon>
        <taxon>Cyanobacteriota</taxon>
        <taxon>Cyanophyceae</taxon>
        <taxon>Coleofasciculales</taxon>
        <taxon>Coleofasciculaceae</taxon>
        <taxon>Moorena</taxon>
    </lineage>
</organism>
<feature type="transmembrane region" description="Helical" evidence="7">
    <location>
        <begin position="102"/>
        <end position="124"/>
    </location>
</feature>
<evidence type="ECO:0000256" key="4">
    <source>
        <dbReference type="ARBA" id="ARBA00022989"/>
    </source>
</evidence>
<dbReference type="STRING" id="1458985.BJP34_16635"/>
<evidence type="ECO:0000256" key="7">
    <source>
        <dbReference type="SAM" id="Phobius"/>
    </source>
</evidence>
<feature type="transmembrane region" description="Helical" evidence="7">
    <location>
        <begin position="50"/>
        <end position="71"/>
    </location>
</feature>
<dbReference type="Proteomes" id="UP000177870">
    <property type="component" value="Chromosome"/>
</dbReference>
<reference evidence="9" key="1">
    <citation type="submission" date="2016-10" db="EMBL/GenBank/DDBJ databases">
        <title>Comparative genomics uncovers the prolific and rare metabolic potential of the cyanobacterial genus Moorea.</title>
        <authorList>
            <person name="Leao T."/>
            <person name="Castelao G."/>
            <person name="Korobeynikov A."/>
            <person name="Monroe E.A."/>
            <person name="Podell S."/>
            <person name="Glukhov E."/>
            <person name="Allen E."/>
            <person name="Gerwick W.H."/>
            <person name="Gerwick L."/>
        </authorList>
    </citation>
    <scope>NUCLEOTIDE SEQUENCE [LARGE SCALE GENOMIC DNA]</scope>
    <source>
        <strain evidence="9">PAL-8-15-08-1</strain>
    </source>
</reference>
<dbReference type="OrthoDB" id="9807293at2"/>
<dbReference type="RefSeq" id="WP_070393303.1">
    <property type="nucleotide sequence ID" value="NZ_CP017599.1"/>
</dbReference>
<feature type="transmembrane region" description="Helical" evidence="7">
    <location>
        <begin position="23"/>
        <end position="43"/>
    </location>
</feature>
<comment type="subcellular location">
    <subcellularLocation>
        <location evidence="1">Membrane</location>
        <topology evidence="1">Multi-pass membrane protein</topology>
    </subcellularLocation>
</comment>
<keyword evidence="4 7" id="KW-1133">Transmembrane helix</keyword>
<dbReference type="Gene3D" id="1.20.1080.10">
    <property type="entry name" value="Glycerol uptake facilitator protein"/>
    <property type="match status" value="1"/>
</dbReference>
<dbReference type="InterPro" id="IPR022357">
    <property type="entry name" value="MIP_CS"/>
</dbReference>
<dbReference type="InterPro" id="IPR000425">
    <property type="entry name" value="MIP"/>
</dbReference>
<sequence length="238" mass="25418">MRIRKLIPKQTLWPLISHCWREAVTEGMATFILVFVGTGAVMVNHITSGALTHLGVSFVFGAVVAALIYATGHISDAHINPAVTLAFWASGFFPARKVLPYILAQCIGAIAASTLLLLTLGYVADLGATLPLQGNWFQSLVLEVVLTFILMFVILGSGLDRRAPIGFAGLAIGLTVALEAACFGPITGASMNPARSLGPALVAGIWQHQWIYWVAPIVGAQLAVIAYRQLSHGFRDIQ</sequence>
<evidence type="ECO:0000256" key="5">
    <source>
        <dbReference type="ARBA" id="ARBA00023136"/>
    </source>
</evidence>
<protein>
    <submittedName>
        <fullName evidence="8">Aquaporin</fullName>
    </submittedName>
</protein>
<dbReference type="PANTHER" id="PTHR45724">
    <property type="entry name" value="AQUAPORIN NIP2-1"/>
    <property type="match status" value="1"/>
</dbReference>
<dbReference type="InterPro" id="IPR023271">
    <property type="entry name" value="Aquaporin-like"/>
</dbReference>
<evidence type="ECO:0000313" key="9">
    <source>
        <dbReference type="Proteomes" id="UP000177870"/>
    </source>
</evidence>
<keyword evidence="5 7" id="KW-0472">Membrane</keyword>
<dbReference type="Pfam" id="PF00230">
    <property type="entry name" value="MIP"/>
    <property type="match status" value="1"/>
</dbReference>